<comment type="caution">
    <text evidence="1">The sequence shown here is derived from an EMBL/GenBank/DDBJ whole genome shotgun (WGS) entry which is preliminary data.</text>
</comment>
<evidence type="ECO:0000313" key="2">
    <source>
        <dbReference type="Proteomes" id="UP000249547"/>
    </source>
</evidence>
<dbReference type="EMBL" id="QLLL01000002">
    <property type="protein sequence ID" value="RAJ08202.1"/>
    <property type="molecule type" value="Genomic_DNA"/>
</dbReference>
<dbReference type="Proteomes" id="UP000249547">
    <property type="component" value="Unassembled WGS sequence"/>
</dbReference>
<proteinExistence type="predicted"/>
<keyword evidence="2" id="KW-1185">Reference proteome</keyword>
<dbReference type="AlphaFoldDB" id="A0A327QX53"/>
<sequence length="51" mass="5749">MQLGTSLNRVQMGSINGGLNQKAIICQYTLVWDCETQCPRECQCVDYVCFS</sequence>
<name>A0A327QX53_9BACT</name>
<reference evidence="1 2" key="1">
    <citation type="submission" date="2018-06" db="EMBL/GenBank/DDBJ databases">
        <title>Genomic Encyclopedia of Archaeal and Bacterial Type Strains, Phase II (KMG-II): from individual species to whole genera.</title>
        <authorList>
            <person name="Goeker M."/>
        </authorList>
    </citation>
    <scope>NUCLEOTIDE SEQUENCE [LARGE SCALE GENOMIC DNA]</scope>
    <source>
        <strain evidence="1 2">DSM 23857</strain>
    </source>
</reference>
<accession>A0A327QX53</accession>
<organism evidence="1 2">
    <name type="scientific">Chitinophaga skermanii</name>
    <dbReference type="NCBI Taxonomy" id="331697"/>
    <lineage>
        <taxon>Bacteria</taxon>
        <taxon>Pseudomonadati</taxon>
        <taxon>Bacteroidota</taxon>
        <taxon>Chitinophagia</taxon>
        <taxon>Chitinophagales</taxon>
        <taxon>Chitinophagaceae</taxon>
        <taxon>Chitinophaga</taxon>
    </lineage>
</organism>
<protein>
    <submittedName>
        <fullName evidence="1">Uncharacterized protein</fullName>
    </submittedName>
</protein>
<gene>
    <name evidence="1" type="ORF">LX64_00849</name>
</gene>
<evidence type="ECO:0000313" key="1">
    <source>
        <dbReference type="EMBL" id="RAJ08202.1"/>
    </source>
</evidence>